<comment type="catalytic activity">
    <reaction evidence="10">
        <text>nicotinate beta-D-ribonucleotide + CO2 + diphosphate = quinolinate + 5-phospho-alpha-D-ribose 1-diphosphate + 2 H(+)</text>
        <dbReference type="Rhea" id="RHEA:12733"/>
        <dbReference type="ChEBI" id="CHEBI:15378"/>
        <dbReference type="ChEBI" id="CHEBI:16526"/>
        <dbReference type="ChEBI" id="CHEBI:29959"/>
        <dbReference type="ChEBI" id="CHEBI:33019"/>
        <dbReference type="ChEBI" id="CHEBI:57502"/>
        <dbReference type="ChEBI" id="CHEBI:58017"/>
        <dbReference type="EC" id="2.4.2.19"/>
    </reaction>
</comment>
<evidence type="ECO:0000256" key="12">
    <source>
        <dbReference type="PIRNR" id="PIRNR006250"/>
    </source>
</evidence>
<evidence type="ECO:0000256" key="6">
    <source>
        <dbReference type="ARBA" id="ARBA00022642"/>
    </source>
</evidence>
<dbReference type="InterPro" id="IPR036068">
    <property type="entry name" value="Nicotinate_pribotase-like_C"/>
</dbReference>
<comment type="function">
    <text evidence="1">Involved in the catabolism of quinolinic acid (QA).</text>
</comment>
<dbReference type="SUPFAM" id="SSF54675">
    <property type="entry name" value="Nicotinate/Quinolinate PRTase N-terminal domain-like"/>
    <property type="match status" value="1"/>
</dbReference>
<keyword evidence="8 12" id="KW-0808">Transferase</keyword>
<keyword evidence="17" id="KW-1185">Reference proteome</keyword>
<dbReference type="KEGG" id="uli:ETAA1_44030"/>
<evidence type="ECO:0000256" key="2">
    <source>
        <dbReference type="ARBA" id="ARBA00004893"/>
    </source>
</evidence>
<feature type="domain" description="Quinolinate phosphoribosyl transferase C-terminal" evidence="14">
    <location>
        <begin position="124"/>
        <end position="292"/>
    </location>
</feature>
<evidence type="ECO:0000313" key="17">
    <source>
        <dbReference type="Proteomes" id="UP000319576"/>
    </source>
</evidence>
<evidence type="ECO:0000313" key="16">
    <source>
        <dbReference type="EMBL" id="QDU22423.1"/>
    </source>
</evidence>
<dbReference type="InterPro" id="IPR022412">
    <property type="entry name" value="Quinolinate_PRibosylTrfase_N"/>
</dbReference>
<dbReference type="Gene3D" id="3.90.1170.20">
    <property type="entry name" value="Quinolinate phosphoribosyl transferase, N-terminal domain"/>
    <property type="match status" value="1"/>
</dbReference>
<protein>
    <recommendedName>
        <fullName evidence="11">Probable nicotinate-nucleotide pyrophosphorylase [carboxylating]</fullName>
        <ecNumber evidence="5">2.4.2.19</ecNumber>
    </recommendedName>
    <alternativeName>
        <fullName evidence="9">Quinolinate phosphoribosyltransferase [decarboxylating]</fullName>
    </alternativeName>
</protein>
<organism evidence="16 17">
    <name type="scientific">Urbifossiella limnaea</name>
    <dbReference type="NCBI Taxonomy" id="2528023"/>
    <lineage>
        <taxon>Bacteria</taxon>
        <taxon>Pseudomonadati</taxon>
        <taxon>Planctomycetota</taxon>
        <taxon>Planctomycetia</taxon>
        <taxon>Gemmatales</taxon>
        <taxon>Gemmataceae</taxon>
        <taxon>Urbifossiella</taxon>
    </lineage>
</organism>
<dbReference type="FunFam" id="3.20.20.70:FF:000030">
    <property type="entry name" value="Nicotinate-nucleotide pyrophosphorylase, carboxylating"/>
    <property type="match status" value="1"/>
</dbReference>
<evidence type="ECO:0000259" key="15">
    <source>
        <dbReference type="Pfam" id="PF02749"/>
    </source>
</evidence>
<dbReference type="NCBIfam" id="TIGR00078">
    <property type="entry name" value="nadC"/>
    <property type="match status" value="1"/>
</dbReference>
<dbReference type="InterPro" id="IPR004393">
    <property type="entry name" value="NadC"/>
</dbReference>
<dbReference type="PIRSF" id="PIRSF006250">
    <property type="entry name" value="NadC_ModD"/>
    <property type="match status" value="1"/>
</dbReference>
<proteinExistence type="inferred from homology"/>
<dbReference type="CDD" id="cd01572">
    <property type="entry name" value="QPRTase"/>
    <property type="match status" value="1"/>
</dbReference>
<evidence type="ECO:0000256" key="9">
    <source>
        <dbReference type="ARBA" id="ARBA00033102"/>
    </source>
</evidence>
<dbReference type="Proteomes" id="UP000319576">
    <property type="component" value="Chromosome"/>
</dbReference>
<dbReference type="GO" id="GO:0004514">
    <property type="term" value="F:nicotinate-nucleotide diphosphorylase (carboxylating) activity"/>
    <property type="evidence" value="ECO:0007669"/>
    <property type="project" value="UniProtKB-EC"/>
</dbReference>
<dbReference type="FunFam" id="3.90.1170.20:FF:000001">
    <property type="entry name" value="Nicotinate-nucleotide diphosphorylase (Carboxylating)"/>
    <property type="match status" value="1"/>
</dbReference>
<comment type="subunit">
    <text evidence="4">Hexamer formed by 3 homodimers.</text>
</comment>
<feature type="binding site" evidence="13">
    <location>
        <position position="169"/>
    </location>
    <ligand>
        <name>substrate</name>
    </ligand>
</feature>
<evidence type="ECO:0000256" key="11">
    <source>
        <dbReference type="ARBA" id="ARBA00069173"/>
    </source>
</evidence>
<feature type="domain" description="Quinolinate phosphoribosyl transferase N-terminal" evidence="15">
    <location>
        <begin position="37"/>
        <end position="122"/>
    </location>
</feature>
<dbReference type="EC" id="2.4.2.19" evidence="5"/>
<feature type="binding site" evidence="13">
    <location>
        <begin position="256"/>
        <end position="258"/>
    </location>
    <ligand>
        <name>substrate</name>
    </ligand>
</feature>
<dbReference type="SUPFAM" id="SSF51690">
    <property type="entry name" value="Nicotinate/Quinolinate PRTase C-terminal domain-like"/>
    <property type="match status" value="1"/>
</dbReference>
<evidence type="ECO:0000256" key="10">
    <source>
        <dbReference type="ARBA" id="ARBA00047445"/>
    </source>
</evidence>
<evidence type="ECO:0000259" key="14">
    <source>
        <dbReference type="Pfam" id="PF01729"/>
    </source>
</evidence>
<comment type="pathway">
    <text evidence="2">Cofactor biosynthesis; NAD(+) biosynthesis; nicotinate D-ribonucleotide from quinolinate: step 1/1.</text>
</comment>
<dbReference type="InterPro" id="IPR037128">
    <property type="entry name" value="Quinolinate_PRibosylTase_N_sf"/>
</dbReference>
<feature type="binding site" evidence="13">
    <location>
        <position position="179"/>
    </location>
    <ligand>
        <name>substrate</name>
    </ligand>
</feature>
<accession>A0A517XY69</accession>
<feature type="binding site" evidence="13">
    <location>
        <position position="112"/>
    </location>
    <ligand>
        <name>substrate</name>
    </ligand>
</feature>
<evidence type="ECO:0000256" key="8">
    <source>
        <dbReference type="ARBA" id="ARBA00022679"/>
    </source>
</evidence>
<evidence type="ECO:0000256" key="5">
    <source>
        <dbReference type="ARBA" id="ARBA00011944"/>
    </source>
</evidence>
<dbReference type="InterPro" id="IPR002638">
    <property type="entry name" value="Quinolinate_PRibosylTrfase_C"/>
</dbReference>
<evidence type="ECO:0000256" key="1">
    <source>
        <dbReference type="ARBA" id="ARBA00003237"/>
    </source>
</evidence>
<dbReference type="Pfam" id="PF02749">
    <property type="entry name" value="QRPTase_N"/>
    <property type="match status" value="1"/>
</dbReference>
<feature type="binding site" evidence="13">
    <location>
        <begin position="145"/>
        <end position="147"/>
    </location>
    <ligand>
        <name>substrate</name>
    </ligand>
</feature>
<dbReference type="PANTHER" id="PTHR32179">
    <property type="entry name" value="NICOTINATE-NUCLEOTIDE PYROPHOSPHORYLASE [CARBOXYLATING]"/>
    <property type="match status" value="1"/>
</dbReference>
<feature type="binding site" evidence="13">
    <location>
        <begin position="277"/>
        <end position="279"/>
    </location>
    <ligand>
        <name>substrate</name>
    </ligand>
</feature>
<dbReference type="InterPro" id="IPR013785">
    <property type="entry name" value="Aldolase_TIM"/>
</dbReference>
<dbReference type="PANTHER" id="PTHR32179:SF3">
    <property type="entry name" value="NICOTINATE-NUCLEOTIDE PYROPHOSPHORYLASE [CARBOXYLATING]"/>
    <property type="match status" value="1"/>
</dbReference>
<dbReference type="Gene3D" id="3.20.20.70">
    <property type="entry name" value="Aldolase class I"/>
    <property type="match status" value="1"/>
</dbReference>
<keyword evidence="6" id="KW-0662">Pyridine nucleotide biosynthesis</keyword>
<dbReference type="GO" id="GO:0009435">
    <property type="term" value="P:NAD+ biosynthetic process"/>
    <property type="evidence" value="ECO:0007669"/>
    <property type="project" value="UniProtKB-UniPathway"/>
</dbReference>
<dbReference type="EMBL" id="CP036273">
    <property type="protein sequence ID" value="QDU22423.1"/>
    <property type="molecule type" value="Genomic_DNA"/>
</dbReference>
<dbReference type="UniPathway" id="UPA00253">
    <property type="reaction ID" value="UER00331"/>
</dbReference>
<evidence type="ECO:0000256" key="13">
    <source>
        <dbReference type="PIRSR" id="PIRSR006250-1"/>
    </source>
</evidence>
<keyword evidence="7 12" id="KW-0328">Glycosyltransferase</keyword>
<dbReference type="InterPro" id="IPR027277">
    <property type="entry name" value="NadC/ModD"/>
</dbReference>
<dbReference type="Pfam" id="PF01729">
    <property type="entry name" value="QRPTase_C"/>
    <property type="match status" value="1"/>
</dbReference>
<name>A0A517XY69_9BACT</name>
<feature type="binding site" evidence="13">
    <location>
        <position position="209"/>
    </location>
    <ligand>
        <name>substrate</name>
    </ligand>
</feature>
<reference evidence="16 17" key="1">
    <citation type="submission" date="2019-02" db="EMBL/GenBank/DDBJ databases">
        <title>Deep-cultivation of Planctomycetes and their phenomic and genomic characterization uncovers novel biology.</title>
        <authorList>
            <person name="Wiegand S."/>
            <person name="Jogler M."/>
            <person name="Boedeker C."/>
            <person name="Pinto D."/>
            <person name="Vollmers J."/>
            <person name="Rivas-Marin E."/>
            <person name="Kohn T."/>
            <person name="Peeters S.H."/>
            <person name="Heuer A."/>
            <person name="Rast P."/>
            <person name="Oberbeckmann S."/>
            <person name="Bunk B."/>
            <person name="Jeske O."/>
            <person name="Meyerdierks A."/>
            <person name="Storesund J.E."/>
            <person name="Kallscheuer N."/>
            <person name="Luecker S."/>
            <person name="Lage O.M."/>
            <person name="Pohl T."/>
            <person name="Merkel B.J."/>
            <person name="Hornburger P."/>
            <person name="Mueller R.-W."/>
            <person name="Bruemmer F."/>
            <person name="Labrenz M."/>
            <person name="Spormann A.M."/>
            <person name="Op den Camp H."/>
            <person name="Overmann J."/>
            <person name="Amann R."/>
            <person name="Jetten M.S.M."/>
            <person name="Mascher T."/>
            <person name="Medema M.H."/>
            <person name="Devos D.P."/>
            <person name="Kaster A.-K."/>
            <person name="Ovreas L."/>
            <person name="Rohde M."/>
            <person name="Galperin M.Y."/>
            <person name="Jogler C."/>
        </authorList>
    </citation>
    <scope>NUCLEOTIDE SEQUENCE [LARGE SCALE GENOMIC DNA]</scope>
    <source>
        <strain evidence="16 17">ETA_A1</strain>
    </source>
</reference>
<dbReference type="GO" id="GO:0034213">
    <property type="term" value="P:quinolinate catabolic process"/>
    <property type="evidence" value="ECO:0007669"/>
    <property type="project" value="TreeGrafter"/>
</dbReference>
<evidence type="ECO:0000256" key="4">
    <source>
        <dbReference type="ARBA" id="ARBA00011218"/>
    </source>
</evidence>
<sequence>MTGAYATRMSAFNPAETAACRALVALALAEDLGDAGDRTSASLIPAEQPGRAAFVARTAGVAAGLPAAALVCAAVDPALAFTPVLADGTRLARGDVLATVAGPLRSVLAAERTALNFLQRLSGVASLTRRYVDAVAGTHAAVLDTRKTAPGWRLLEKYAVRAGGGTNHRVGLYDGVLIKDNHLAGLGGDVRRAVELARAANAGLPIEVEVDTMEQLEHALAAKADIVLLDNMPPGVMRTAVARRDAVSPGTRLEASGGITLDTIAAAAATGVDRISVGALTHSAPALDIALDYQS</sequence>
<comment type="similarity">
    <text evidence="3 12">Belongs to the NadC/ModD family.</text>
</comment>
<evidence type="ECO:0000256" key="3">
    <source>
        <dbReference type="ARBA" id="ARBA00009400"/>
    </source>
</evidence>
<evidence type="ECO:0000256" key="7">
    <source>
        <dbReference type="ARBA" id="ARBA00022676"/>
    </source>
</evidence>
<dbReference type="AlphaFoldDB" id="A0A517XY69"/>
<gene>
    <name evidence="16" type="primary">nadC</name>
    <name evidence="16" type="ORF">ETAA1_44030</name>
</gene>
<dbReference type="GO" id="GO:0005737">
    <property type="term" value="C:cytoplasm"/>
    <property type="evidence" value="ECO:0007669"/>
    <property type="project" value="TreeGrafter"/>
</dbReference>
<feature type="binding site" evidence="13">
    <location>
        <position position="230"/>
    </location>
    <ligand>
        <name>substrate</name>
    </ligand>
</feature>